<comment type="caution">
    <text evidence="12">The sequence shown here is derived from an EMBL/GenBank/DDBJ whole genome shotgun (WGS) entry which is preliminary data.</text>
</comment>
<dbReference type="FunFam" id="3.30.565.10:FF:000006">
    <property type="entry name" value="Sensor histidine kinase WalK"/>
    <property type="match status" value="1"/>
</dbReference>
<dbReference type="GO" id="GO:0004721">
    <property type="term" value="F:phosphoprotein phosphatase activity"/>
    <property type="evidence" value="ECO:0007669"/>
    <property type="project" value="TreeGrafter"/>
</dbReference>
<accession>A0A3M8CXY9</accession>
<feature type="domain" description="Histidine kinase" evidence="11">
    <location>
        <begin position="145"/>
        <end position="363"/>
    </location>
</feature>
<keyword evidence="8" id="KW-0067">ATP-binding</keyword>
<proteinExistence type="predicted"/>
<dbReference type="RefSeq" id="WP_122921165.1">
    <property type="nucleotide sequence ID" value="NZ_RHHQ01000025.1"/>
</dbReference>
<dbReference type="Gene3D" id="1.10.287.130">
    <property type="match status" value="1"/>
</dbReference>
<dbReference type="InterPro" id="IPR004358">
    <property type="entry name" value="Sig_transdc_His_kin-like_C"/>
</dbReference>
<gene>
    <name evidence="12" type="ORF">EDM56_27620</name>
</gene>
<feature type="transmembrane region" description="Helical" evidence="10">
    <location>
        <begin position="65"/>
        <end position="88"/>
    </location>
</feature>
<dbReference type="InterPro" id="IPR003594">
    <property type="entry name" value="HATPase_dom"/>
</dbReference>
<comment type="subcellular location">
    <subcellularLocation>
        <location evidence="2">Cell membrane</location>
        <topology evidence="2">Multi-pass membrane protein</topology>
    </subcellularLocation>
</comment>
<dbReference type="PROSITE" id="PS51257">
    <property type="entry name" value="PROKAR_LIPOPROTEIN"/>
    <property type="match status" value="1"/>
</dbReference>
<keyword evidence="4" id="KW-0597">Phosphoprotein</keyword>
<keyword evidence="9" id="KW-0902">Two-component regulatory system</keyword>
<evidence type="ECO:0000256" key="10">
    <source>
        <dbReference type="SAM" id="Phobius"/>
    </source>
</evidence>
<evidence type="ECO:0000256" key="1">
    <source>
        <dbReference type="ARBA" id="ARBA00000085"/>
    </source>
</evidence>
<dbReference type="InterPro" id="IPR005467">
    <property type="entry name" value="His_kinase_dom"/>
</dbReference>
<dbReference type="AlphaFoldDB" id="A0A3M8CXY9"/>
<evidence type="ECO:0000256" key="6">
    <source>
        <dbReference type="ARBA" id="ARBA00022741"/>
    </source>
</evidence>
<dbReference type="SUPFAM" id="SSF47384">
    <property type="entry name" value="Homodimeric domain of signal transducing histidine kinase"/>
    <property type="match status" value="1"/>
</dbReference>
<dbReference type="Pfam" id="PF02518">
    <property type="entry name" value="HATPase_c"/>
    <property type="match status" value="1"/>
</dbReference>
<evidence type="ECO:0000313" key="12">
    <source>
        <dbReference type="EMBL" id="RNB80181.1"/>
    </source>
</evidence>
<dbReference type="InterPro" id="IPR036097">
    <property type="entry name" value="HisK_dim/P_sf"/>
</dbReference>
<sequence>MKLKAKGKLILTVFLVLFACFTVLLGYYRYFYLHRVAQELNNLIQQGTPITREQLSSLKTENEMLFLSGVILGSALLIFLFFVWRLLLNPLLFLNRNLKYGKIKEWNSIPVNKRKDEWDEIYQQVKEMNYRLEDTNRIKTQMLSAVSHDLRTPLTSICGYMERLIDGKVKSEEKKAEYYHIVYKKAKVIEKIVSDYTEYLKHEDNLVFNREKVHLKRFLESILEEYKEDFHFVNSTLRITCEVKDDFILPLNENLMRRVFSNLLGNALEHNDRPIVVSCTCYTNRDYVTIHLEDNGKGVPPEDLARIFDKFYCVDKARSNERRGSGLGLTICKRIVELHDGKIEAYRAPYGGLGFTIQLKRPAAK</sequence>
<keyword evidence="10" id="KW-0812">Transmembrane</keyword>
<keyword evidence="7 12" id="KW-0418">Kinase</keyword>
<dbReference type="Gene3D" id="3.30.565.10">
    <property type="entry name" value="Histidine kinase-like ATPase, C-terminal domain"/>
    <property type="match status" value="1"/>
</dbReference>
<keyword evidence="5" id="KW-0808">Transferase</keyword>
<name>A0A3M8CXY9_9BACL</name>
<dbReference type="EC" id="2.7.13.3" evidence="3"/>
<evidence type="ECO:0000256" key="5">
    <source>
        <dbReference type="ARBA" id="ARBA00022679"/>
    </source>
</evidence>
<organism evidence="12 13">
    <name type="scientific">Brevibacillus fluminis</name>
    <dbReference type="NCBI Taxonomy" id="511487"/>
    <lineage>
        <taxon>Bacteria</taxon>
        <taxon>Bacillati</taxon>
        <taxon>Bacillota</taxon>
        <taxon>Bacilli</taxon>
        <taxon>Bacillales</taxon>
        <taxon>Paenibacillaceae</taxon>
        <taxon>Brevibacillus</taxon>
    </lineage>
</organism>
<keyword evidence="10" id="KW-0472">Membrane</keyword>
<dbReference type="CDD" id="cd00075">
    <property type="entry name" value="HATPase"/>
    <property type="match status" value="1"/>
</dbReference>
<dbReference type="CDD" id="cd00082">
    <property type="entry name" value="HisKA"/>
    <property type="match status" value="1"/>
</dbReference>
<evidence type="ECO:0000256" key="3">
    <source>
        <dbReference type="ARBA" id="ARBA00012438"/>
    </source>
</evidence>
<dbReference type="InterPro" id="IPR036890">
    <property type="entry name" value="HATPase_C_sf"/>
</dbReference>
<dbReference type="SUPFAM" id="SSF55874">
    <property type="entry name" value="ATPase domain of HSP90 chaperone/DNA topoisomerase II/histidine kinase"/>
    <property type="match status" value="1"/>
</dbReference>
<evidence type="ECO:0000313" key="13">
    <source>
        <dbReference type="Proteomes" id="UP000271031"/>
    </source>
</evidence>
<evidence type="ECO:0000256" key="9">
    <source>
        <dbReference type="ARBA" id="ARBA00023012"/>
    </source>
</evidence>
<dbReference type="SMART" id="SM00388">
    <property type="entry name" value="HisKA"/>
    <property type="match status" value="1"/>
</dbReference>
<dbReference type="EMBL" id="RHHQ01000025">
    <property type="protein sequence ID" value="RNB80181.1"/>
    <property type="molecule type" value="Genomic_DNA"/>
</dbReference>
<dbReference type="InterPro" id="IPR050351">
    <property type="entry name" value="BphY/WalK/GraS-like"/>
</dbReference>
<comment type="catalytic activity">
    <reaction evidence="1">
        <text>ATP + protein L-histidine = ADP + protein N-phospho-L-histidine.</text>
        <dbReference type="EC" id="2.7.13.3"/>
    </reaction>
</comment>
<evidence type="ECO:0000256" key="4">
    <source>
        <dbReference type="ARBA" id="ARBA00022553"/>
    </source>
</evidence>
<dbReference type="GO" id="GO:0005886">
    <property type="term" value="C:plasma membrane"/>
    <property type="evidence" value="ECO:0007669"/>
    <property type="project" value="UniProtKB-SubCell"/>
</dbReference>
<evidence type="ECO:0000256" key="8">
    <source>
        <dbReference type="ARBA" id="ARBA00022840"/>
    </source>
</evidence>
<dbReference type="Pfam" id="PF00512">
    <property type="entry name" value="HisKA"/>
    <property type="match status" value="1"/>
</dbReference>
<dbReference type="InterPro" id="IPR003661">
    <property type="entry name" value="HisK_dim/P_dom"/>
</dbReference>
<dbReference type="PROSITE" id="PS50109">
    <property type="entry name" value="HIS_KIN"/>
    <property type="match status" value="1"/>
</dbReference>
<evidence type="ECO:0000256" key="2">
    <source>
        <dbReference type="ARBA" id="ARBA00004651"/>
    </source>
</evidence>
<dbReference type="OrthoDB" id="335833at2"/>
<dbReference type="PANTHER" id="PTHR45453">
    <property type="entry name" value="PHOSPHATE REGULON SENSOR PROTEIN PHOR"/>
    <property type="match status" value="1"/>
</dbReference>
<reference evidence="12 13" key="1">
    <citation type="submission" date="2018-10" db="EMBL/GenBank/DDBJ databases">
        <title>Phylogenomics of Brevibacillus.</title>
        <authorList>
            <person name="Dunlap C."/>
        </authorList>
    </citation>
    <scope>NUCLEOTIDE SEQUENCE [LARGE SCALE GENOMIC DNA]</scope>
    <source>
        <strain evidence="12 13">JCM 15716</strain>
    </source>
</reference>
<keyword evidence="10" id="KW-1133">Transmembrane helix</keyword>
<dbReference type="SMART" id="SM00387">
    <property type="entry name" value="HATPase_c"/>
    <property type="match status" value="1"/>
</dbReference>
<dbReference type="GO" id="GO:0016036">
    <property type="term" value="P:cellular response to phosphate starvation"/>
    <property type="evidence" value="ECO:0007669"/>
    <property type="project" value="TreeGrafter"/>
</dbReference>
<dbReference type="GO" id="GO:0000155">
    <property type="term" value="F:phosphorelay sensor kinase activity"/>
    <property type="evidence" value="ECO:0007669"/>
    <property type="project" value="InterPro"/>
</dbReference>
<keyword evidence="6" id="KW-0547">Nucleotide-binding</keyword>
<evidence type="ECO:0000259" key="11">
    <source>
        <dbReference type="PROSITE" id="PS50109"/>
    </source>
</evidence>
<dbReference type="GO" id="GO:0005524">
    <property type="term" value="F:ATP binding"/>
    <property type="evidence" value="ECO:0007669"/>
    <property type="project" value="UniProtKB-KW"/>
</dbReference>
<dbReference type="PANTHER" id="PTHR45453:SF1">
    <property type="entry name" value="PHOSPHATE REGULON SENSOR PROTEIN PHOR"/>
    <property type="match status" value="1"/>
</dbReference>
<dbReference type="Proteomes" id="UP000271031">
    <property type="component" value="Unassembled WGS sequence"/>
</dbReference>
<protein>
    <recommendedName>
        <fullName evidence="3">histidine kinase</fullName>
        <ecNumber evidence="3">2.7.13.3</ecNumber>
    </recommendedName>
</protein>
<keyword evidence="13" id="KW-1185">Reference proteome</keyword>
<dbReference type="PRINTS" id="PR00344">
    <property type="entry name" value="BCTRLSENSOR"/>
</dbReference>
<evidence type="ECO:0000256" key="7">
    <source>
        <dbReference type="ARBA" id="ARBA00022777"/>
    </source>
</evidence>
<feature type="transmembrane region" description="Helical" evidence="10">
    <location>
        <begin position="9"/>
        <end position="30"/>
    </location>
</feature>